<protein>
    <submittedName>
        <fullName evidence="2">Uncharacterized protein</fullName>
    </submittedName>
</protein>
<organism evidence="2 3">
    <name type="scientific">Rangifer tarandus platyrhynchus</name>
    <name type="common">Svalbard reindeer</name>
    <dbReference type="NCBI Taxonomy" id="3082113"/>
    <lineage>
        <taxon>Eukaryota</taxon>
        <taxon>Metazoa</taxon>
        <taxon>Chordata</taxon>
        <taxon>Craniata</taxon>
        <taxon>Vertebrata</taxon>
        <taxon>Euteleostomi</taxon>
        <taxon>Mammalia</taxon>
        <taxon>Eutheria</taxon>
        <taxon>Laurasiatheria</taxon>
        <taxon>Artiodactyla</taxon>
        <taxon>Ruminantia</taxon>
        <taxon>Pecora</taxon>
        <taxon>Cervidae</taxon>
        <taxon>Odocoileinae</taxon>
        <taxon>Rangifer</taxon>
    </lineage>
</organism>
<gene>
    <name evidence="2" type="ORF">MRATA1EN1_LOCUS4805</name>
</gene>
<feature type="compositionally biased region" description="Low complexity" evidence="1">
    <location>
        <begin position="43"/>
        <end position="60"/>
    </location>
</feature>
<reference evidence="2" key="1">
    <citation type="submission" date="2023-04" db="EMBL/GenBank/DDBJ databases">
        <authorList>
            <consortium name="ELIXIR-Norway"/>
        </authorList>
    </citation>
    <scope>NUCLEOTIDE SEQUENCE [LARGE SCALE GENOMIC DNA]</scope>
</reference>
<proteinExistence type="predicted"/>
<keyword evidence="3" id="KW-1185">Reference proteome</keyword>
<dbReference type="Proteomes" id="UP001176941">
    <property type="component" value="Chromosome 13"/>
</dbReference>
<dbReference type="EMBL" id="OX459949">
    <property type="protein sequence ID" value="CAI9155843.1"/>
    <property type="molecule type" value="Genomic_DNA"/>
</dbReference>
<evidence type="ECO:0000313" key="3">
    <source>
        <dbReference type="Proteomes" id="UP001176941"/>
    </source>
</evidence>
<feature type="region of interest" description="Disordered" evidence="1">
    <location>
        <begin position="1"/>
        <end position="76"/>
    </location>
</feature>
<feature type="region of interest" description="Disordered" evidence="1">
    <location>
        <begin position="94"/>
        <end position="141"/>
    </location>
</feature>
<name>A0ABN8Y2M5_RANTA</name>
<evidence type="ECO:0000313" key="2">
    <source>
        <dbReference type="EMBL" id="CAI9155843.1"/>
    </source>
</evidence>
<evidence type="ECO:0000256" key="1">
    <source>
        <dbReference type="SAM" id="MobiDB-lite"/>
    </source>
</evidence>
<accession>A0ABN8Y2M5</accession>
<feature type="region of interest" description="Disordered" evidence="1">
    <location>
        <begin position="176"/>
        <end position="206"/>
    </location>
</feature>
<sequence>MGALSASPPTTSDLGSAFHQAGPGTGNFRSCVSYRRLRRQLRSTRGPGSPSSPAAPGTRSRILKHPGKAQPSLGGRAALPLPWEAITLWHSTGSRPKVESLQLTDPEERPSSPPPQSGALARFADTADEPTLSEPEKAHKHWPRPGAFSLLCIWRTSPGSGGAWSRRGVEPLFAATCEPPGPGRAHRSLRLSDSRPRLPASCGVSKNAKGECGISPGWP</sequence>